<feature type="transmembrane region" description="Helical" evidence="1">
    <location>
        <begin position="99"/>
        <end position="117"/>
    </location>
</feature>
<evidence type="ECO:0000256" key="1">
    <source>
        <dbReference type="SAM" id="Phobius"/>
    </source>
</evidence>
<keyword evidence="1" id="KW-0472">Membrane</keyword>
<proteinExistence type="predicted"/>
<evidence type="ECO:0000313" key="2">
    <source>
        <dbReference type="EMBL" id="BBI99783.1"/>
    </source>
</evidence>
<feature type="transmembrane region" description="Helical" evidence="1">
    <location>
        <begin position="159"/>
        <end position="181"/>
    </location>
</feature>
<gene>
    <name evidence="2" type="ORF">FGKAn22_14760</name>
</gene>
<sequence>MTYLGLLAYGNLLLGDGDSYWHIGAGRWIIEHAVIPAYDPFSHTMRGAPWTAHEWLSEVIMALAYQAFSWAGVIALTAAAFAGTMAILTRFLLKDFEPVHALIFAALAVMMTAPHLLARPHALAMPLLVLWAAQLVRGAEQGRAPSLWLLPVMTLWANLHGGFTLGLALALFFAVEGVLNARQKNETFKAAKSWSLFVGLSLISALLTPHGIKGILFTGQLLSGSYALDHISEWQSPSFHRVQPLEIWLLAGLAVAFHQGLRLPALRLLLLLALVHLALKHMRNVELIGLLVPLFVSAPFARQWQERAATGRQLANVDRMFHELAKVASRRATTLTMMGLLLITPLSVQQSAAIPKEDISPAGALQAVRNANLTGPVLNEYSFGGYLIYAGIPPFIDGRADMYGDEFMKTYFESINLTTSDGLQKLLQKYRIEWTLLPPDTAAVALLDQLPEWSRLHADKVVVVHVRNTARKKEEMP</sequence>
<dbReference type="KEGG" id="fku:FGKAn22_14760"/>
<keyword evidence="3" id="KW-1185">Reference proteome</keyword>
<name>A0AAN1VZU0_9PROT</name>
<evidence type="ECO:0000313" key="3">
    <source>
        <dbReference type="Proteomes" id="UP001319121"/>
    </source>
</evidence>
<accession>A0AAN1VZU0</accession>
<reference evidence="2 3" key="1">
    <citation type="submission" date="2019-03" db="EMBL/GenBank/DDBJ databases">
        <title>Complete genome sequence of Ferrigenium kumadai strain An22, a microaerophilic iron-oxidizing bacterium isolated from a paddy field soil.</title>
        <authorList>
            <person name="Watanabe T."/>
            <person name="Asakawa S."/>
        </authorList>
    </citation>
    <scope>NUCLEOTIDE SEQUENCE [LARGE SCALE GENOMIC DNA]</scope>
    <source>
        <strain evidence="2 3">An22</strain>
    </source>
</reference>
<feature type="transmembrane region" description="Helical" evidence="1">
    <location>
        <begin position="193"/>
        <end position="212"/>
    </location>
</feature>
<feature type="transmembrane region" description="Helical" evidence="1">
    <location>
        <begin position="67"/>
        <end position="93"/>
    </location>
</feature>
<dbReference type="EMBL" id="AP019536">
    <property type="protein sequence ID" value="BBI99783.1"/>
    <property type="molecule type" value="Genomic_DNA"/>
</dbReference>
<protein>
    <submittedName>
        <fullName evidence="2">Uncharacterized protein</fullName>
    </submittedName>
</protein>
<keyword evidence="1" id="KW-0812">Transmembrane</keyword>
<organism evidence="2 3">
    <name type="scientific">Ferrigenium kumadai</name>
    <dbReference type="NCBI Taxonomy" id="1682490"/>
    <lineage>
        <taxon>Bacteria</taxon>
        <taxon>Pseudomonadati</taxon>
        <taxon>Pseudomonadota</taxon>
        <taxon>Betaproteobacteria</taxon>
        <taxon>Nitrosomonadales</taxon>
        <taxon>Gallionellaceae</taxon>
        <taxon>Ferrigenium</taxon>
    </lineage>
</organism>
<dbReference type="Proteomes" id="UP001319121">
    <property type="component" value="Chromosome"/>
</dbReference>
<keyword evidence="1" id="KW-1133">Transmembrane helix</keyword>
<dbReference type="AlphaFoldDB" id="A0AAN1VZU0"/>